<name>A0A919V2H8_9ACTN</name>
<feature type="region of interest" description="Disordered" evidence="1">
    <location>
        <begin position="190"/>
        <end position="217"/>
    </location>
</feature>
<dbReference type="AlphaFoldDB" id="A0A919V2H8"/>
<proteinExistence type="predicted"/>
<gene>
    <name evidence="2" type="ORF">Sru01_57410</name>
</gene>
<accession>A0A919V2H8</accession>
<organism evidence="2 3">
    <name type="scientific">Sphaerisporangium rufum</name>
    <dbReference type="NCBI Taxonomy" id="1381558"/>
    <lineage>
        <taxon>Bacteria</taxon>
        <taxon>Bacillati</taxon>
        <taxon>Actinomycetota</taxon>
        <taxon>Actinomycetes</taxon>
        <taxon>Streptosporangiales</taxon>
        <taxon>Streptosporangiaceae</taxon>
        <taxon>Sphaerisporangium</taxon>
    </lineage>
</organism>
<comment type="caution">
    <text evidence="2">The sequence shown here is derived from an EMBL/GenBank/DDBJ whole genome shotgun (WGS) entry which is preliminary data.</text>
</comment>
<evidence type="ECO:0000313" key="2">
    <source>
        <dbReference type="EMBL" id="GII80759.1"/>
    </source>
</evidence>
<protein>
    <submittedName>
        <fullName evidence="2">Uncharacterized protein</fullName>
    </submittedName>
</protein>
<sequence>MRCCCLALIFLVAAGSVLWVRYRSPLYQSSVTVAFVTKTQNFRGEVYDHFTDNHIFMALATGRFFDNPGTRDQLRRMGGTAAFDYRVAHWGNEELPVYGQPYATMQALSDDPVETLETVNLALRLLGQKTQRLQAGAGASGKVMIKPEIIGSIIGPERQGLQKTRATVGVGLMALLAMVGVLTVTRDRRREPPVGPAAARGGRWRGAGLATGGHPSS</sequence>
<dbReference type="EMBL" id="BOOU01000080">
    <property type="protein sequence ID" value="GII80759.1"/>
    <property type="molecule type" value="Genomic_DNA"/>
</dbReference>
<dbReference type="Proteomes" id="UP000655287">
    <property type="component" value="Unassembled WGS sequence"/>
</dbReference>
<evidence type="ECO:0000256" key="1">
    <source>
        <dbReference type="SAM" id="MobiDB-lite"/>
    </source>
</evidence>
<keyword evidence="3" id="KW-1185">Reference proteome</keyword>
<evidence type="ECO:0000313" key="3">
    <source>
        <dbReference type="Proteomes" id="UP000655287"/>
    </source>
</evidence>
<reference evidence="2" key="1">
    <citation type="submission" date="2021-01" db="EMBL/GenBank/DDBJ databases">
        <title>Whole genome shotgun sequence of Sphaerisporangium rufum NBRC 109079.</title>
        <authorList>
            <person name="Komaki H."/>
            <person name="Tamura T."/>
        </authorList>
    </citation>
    <scope>NUCLEOTIDE SEQUENCE</scope>
    <source>
        <strain evidence="2">NBRC 109079</strain>
    </source>
</reference>